<keyword evidence="1" id="KW-1133">Transmembrane helix</keyword>
<protein>
    <recommendedName>
        <fullName evidence="4">ABC transporter permease</fullName>
    </recommendedName>
</protein>
<proteinExistence type="predicted"/>
<evidence type="ECO:0000313" key="3">
    <source>
        <dbReference type="Proteomes" id="UP000309667"/>
    </source>
</evidence>
<keyword evidence="3" id="KW-1185">Reference proteome</keyword>
<evidence type="ECO:0000313" key="2">
    <source>
        <dbReference type="EMBL" id="THV13703.1"/>
    </source>
</evidence>
<dbReference type="RefSeq" id="WP_136558411.1">
    <property type="nucleotide sequence ID" value="NZ_STGT01000003.1"/>
</dbReference>
<evidence type="ECO:0000256" key="1">
    <source>
        <dbReference type="SAM" id="Phobius"/>
    </source>
</evidence>
<sequence>MPWLNTAFIAGAIGGISPELARFLVRAQGGHFAVWIEKLLQEPWISILVPVAVSIVILLLLGLLGGIVAHYGNEPNIGKAFMLGIGAPAFILSTVGAIAPANEVVKDTKVQAVSMEVSQPETDILGYLGAMLITAGHAQNLPSQGMPVPQLTFDTQAIAGDCPDCRVVFQDSSGNVLSSEQVGGNSASTIEVPNDATTAILSGVPDANGAQFSLDSLKSSTDGTASETYSLEVTKSRNYINDFRYILGNNAIQPFDLELKAAGVE</sequence>
<evidence type="ECO:0008006" key="4">
    <source>
        <dbReference type="Google" id="ProtNLM"/>
    </source>
</evidence>
<dbReference type="EMBL" id="STGT01000003">
    <property type="protein sequence ID" value="THV13703.1"/>
    <property type="molecule type" value="Genomic_DNA"/>
</dbReference>
<feature type="transmembrane region" description="Helical" evidence="1">
    <location>
        <begin position="45"/>
        <end position="68"/>
    </location>
</feature>
<accession>A0ABY2QTL7</accession>
<reference evidence="2 3" key="1">
    <citation type="submission" date="2019-04" db="EMBL/GenBank/DDBJ databases">
        <title>Genome sequence of strain 7209-2.</title>
        <authorList>
            <person name="Gao J."/>
            <person name="Sun J."/>
        </authorList>
    </citation>
    <scope>NUCLEOTIDE SEQUENCE [LARGE SCALE GENOMIC DNA]</scope>
    <source>
        <strain evidence="2 3">7209-2</strain>
    </source>
</reference>
<keyword evidence="1" id="KW-0472">Membrane</keyword>
<name>A0ABY2QTL7_9HYPH</name>
<feature type="transmembrane region" description="Helical" evidence="1">
    <location>
        <begin position="80"/>
        <end position="99"/>
    </location>
</feature>
<dbReference type="Proteomes" id="UP000309667">
    <property type="component" value="Unassembled WGS sequence"/>
</dbReference>
<organism evidence="2 3">
    <name type="scientific">Rhizobium rhizophilum</name>
    <dbReference type="NCBI Taxonomy" id="1850373"/>
    <lineage>
        <taxon>Bacteria</taxon>
        <taxon>Pseudomonadati</taxon>
        <taxon>Pseudomonadota</taxon>
        <taxon>Alphaproteobacteria</taxon>
        <taxon>Hyphomicrobiales</taxon>
        <taxon>Rhizobiaceae</taxon>
        <taxon>Rhizobium/Agrobacterium group</taxon>
        <taxon>Rhizobium</taxon>
    </lineage>
</organism>
<keyword evidence="1" id="KW-0812">Transmembrane</keyword>
<comment type="caution">
    <text evidence="2">The sequence shown here is derived from an EMBL/GenBank/DDBJ whole genome shotgun (WGS) entry which is preliminary data.</text>
</comment>
<gene>
    <name evidence="2" type="ORF">E9677_12370</name>
</gene>